<protein>
    <submittedName>
        <fullName evidence="2">snRNA-activating protein complex subunit 1-like</fullName>
    </submittedName>
</protein>
<dbReference type="GO" id="GO:0042796">
    <property type="term" value="P:snRNA transcription by RNA polymerase III"/>
    <property type="evidence" value="ECO:0007669"/>
    <property type="project" value="TreeGrafter"/>
</dbReference>
<dbReference type="Pfam" id="PF09808">
    <property type="entry name" value="SNAPC1"/>
    <property type="match status" value="1"/>
</dbReference>
<dbReference type="GO" id="GO:0042795">
    <property type="term" value="P:snRNA transcription by RNA polymerase II"/>
    <property type="evidence" value="ECO:0007669"/>
    <property type="project" value="TreeGrafter"/>
</dbReference>
<dbReference type="OMA" id="SYQIRVG"/>
<feature type="region of interest" description="Disordered" evidence="1">
    <location>
        <begin position="236"/>
        <end position="311"/>
    </location>
</feature>
<gene>
    <name evidence="2" type="primary">LOC115396933</name>
</gene>
<reference evidence="2" key="3">
    <citation type="submission" date="2025-09" db="UniProtKB">
        <authorList>
            <consortium name="Ensembl"/>
        </authorList>
    </citation>
    <scope>IDENTIFICATION</scope>
</reference>
<reference evidence="2" key="1">
    <citation type="submission" date="2019-06" db="EMBL/GenBank/DDBJ databases">
        <authorList>
            <consortium name="Wellcome Sanger Institute Data Sharing"/>
        </authorList>
    </citation>
    <scope>NUCLEOTIDE SEQUENCE [LARGE SCALE GENOMIC DNA]</scope>
</reference>
<proteinExistence type="predicted"/>
<dbReference type="Ensembl" id="ENSSFAT00005016391.1">
    <property type="protein sequence ID" value="ENSSFAP00005015749.1"/>
    <property type="gene ID" value="ENSSFAG00005008397.1"/>
</dbReference>
<sequence>MDLGQPVAPLLQRLDEPLLLGRFQQRDSVRYQDFSAIWREMRFSDVFLGVSTHSELRRFCGVALTTAVKYFLPPYSYQIRVGGLYLMFALYQTQLFQPPVKIRLALRDWAHAQTFLFDSVDSGHHDVVYIFQKLVFAKAFHYTAMPHLLTYQKMRKPKKEPVCTEFLGRTTAVQDLLSSSMLEELTNIQGLYHNLKQGTVGVGGQVAMIHQDLTSCLKDTMSEFIAWQEEKFPLQGSKNTTHRRAVDKEEESSSSRVKRLSSIKQRSYGSYQEASRYRRHRAAGAEASQASAPRQVWEAAGPQRKKVPSLRERTCKSLGEPQEDGAFLPWMMSAVEKGEAD</sequence>
<evidence type="ECO:0000313" key="3">
    <source>
        <dbReference type="Proteomes" id="UP000472267"/>
    </source>
</evidence>
<dbReference type="InParanoid" id="A0A672GW96"/>
<evidence type="ECO:0000313" key="2">
    <source>
        <dbReference type="Ensembl" id="ENSSFAP00005015749.1"/>
    </source>
</evidence>
<dbReference type="GO" id="GO:0043565">
    <property type="term" value="F:sequence-specific DNA binding"/>
    <property type="evidence" value="ECO:0007669"/>
    <property type="project" value="TreeGrafter"/>
</dbReference>
<dbReference type="PANTHER" id="PTHR15131:SF3">
    <property type="entry name" value="SNRNA-ACTIVATING PROTEIN COMPLEX SUBUNIT 1"/>
    <property type="match status" value="1"/>
</dbReference>
<evidence type="ECO:0000256" key="1">
    <source>
        <dbReference type="SAM" id="MobiDB-lite"/>
    </source>
</evidence>
<reference evidence="2" key="2">
    <citation type="submission" date="2025-08" db="UniProtKB">
        <authorList>
            <consortium name="Ensembl"/>
        </authorList>
    </citation>
    <scope>IDENTIFICATION</scope>
</reference>
<feature type="compositionally biased region" description="Basic and acidic residues" evidence="1">
    <location>
        <begin position="244"/>
        <end position="253"/>
    </location>
</feature>
<dbReference type="AlphaFoldDB" id="A0A672GW96"/>
<name>A0A672GW96_SALFA</name>
<dbReference type="PANTHER" id="PTHR15131">
    <property type="entry name" value="SMALL NUCLEAR RNA ACTIVATING COMPLEX, POLYPEPTIDE 1"/>
    <property type="match status" value="1"/>
</dbReference>
<dbReference type="InterPro" id="IPR019188">
    <property type="entry name" value="SNAPC1"/>
</dbReference>
<dbReference type="Proteomes" id="UP000472267">
    <property type="component" value="Chromosome 2"/>
</dbReference>
<organism evidence="2 3">
    <name type="scientific">Salarias fasciatus</name>
    <name type="common">Jewelled blenny</name>
    <name type="synonym">Blennius fasciatus</name>
    <dbReference type="NCBI Taxonomy" id="181472"/>
    <lineage>
        <taxon>Eukaryota</taxon>
        <taxon>Metazoa</taxon>
        <taxon>Chordata</taxon>
        <taxon>Craniata</taxon>
        <taxon>Vertebrata</taxon>
        <taxon>Euteleostomi</taxon>
        <taxon>Actinopterygii</taxon>
        <taxon>Neopterygii</taxon>
        <taxon>Teleostei</taxon>
        <taxon>Neoteleostei</taxon>
        <taxon>Acanthomorphata</taxon>
        <taxon>Ovalentaria</taxon>
        <taxon>Blenniimorphae</taxon>
        <taxon>Blenniiformes</taxon>
        <taxon>Blennioidei</taxon>
        <taxon>Blenniidae</taxon>
        <taxon>Salariinae</taxon>
        <taxon>Salarias</taxon>
    </lineage>
</organism>
<accession>A0A672GW96</accession>
<feature type="compositionally biased region" description="Polar residues" evidence="1">
    <location>
        <begin position="262"/>
        <end position="273"/>
    </location>
</feature>
<dbReference type="GO" id="GO:0019185">
    <property type="term" value="C:snRNA-activating protein complex"/>
    <property type="evidence" value="ECO:0007669"/>
    <property type="project" value="TreeGrafter"/>
</dbReference>
<keyword evidence="3" id="KW-1185">Reference proteome</keyword>